<keyword evidence="3" id="KW-0812">Transmembrane</keyword>
<evidence type="ECO:0000256" key="2">
    <source>
        <dbReference type="SAM" id="MobiDB-lite"/>
    </source>
</evidence>
<reference evidence="4 5" key="1">
    <citation type="journal article" date="2024" name="Science">
        <title>Giant polyketide synthase enzymes in the biosynthesis of giant marine polyether toxins.</title>
        <authorList>
            <person name="Fallon T.R."/>
            <person name="Shende V.V."/>
            <person name="Wierzbicki I.H."/>
            <person name="Pendleton A.L."/>
            <person name="Watervoot N.F."/>
            <person name="Auber R.P."/>
            <person name="Gonzalez D.J."/>
            <person name="Wisecaver J.H."/>
            <person name="Moore B.S."/>
        </authorList>
    </citation>
    <scope>NUCLEOTIDE SEQUENCE [LARGE SCALE GENOMIC DNA]</scope>
    <source>
        <strain evidence="4 5">12B1</strain>
    </source>
</reference>
<dbReference type="GO" id="GO:0015074">
    <property type="term" value="P:DNA integration"/>
    <property type="evidence" value="ECO:0007669"/>
    <property type="project" value="InterPro"/>
</dbReference>
<comment type="caution">
    <text evidence="4">The sequence shown here is derived from an EMBL/GenBank/DDBJ whole genome shotgun (WGS) entry which is preliminary data.</text>
</comment>
<dbReference type="InterPro" id="IPR013762">
    <property type="entry name" value="Integrase-like_cat_sf"/>
</dbReference>
<proteinExistence type="predicted"/>
<dbReference type="Proteomes" id="UP001515480">
    <property type="component" value="Unassembled WGS sequence"/>
</dbReference>
<keyword evidence="1" id="KW-0233">DNA recombination</keyword>
<keyword evidence="5" id="KW-1185">Reference proteome</keyword>
<name>A0AB34IQL5_PRYPA</name>
<dbReference type="SUPFAM" id="SSF56349">
    <property type="entry name" value="DNA breaking-rejoining enzymes"/>
    <property type="match status" value="1"/>
</dbReference>
<dbReference type="GO" id="GO:0006310">
    <property type="term" value="P:DNA recombination"/>
    <property type="evidence" value="ECO:0007669"/>
    <property type="project" value="UniProtKB-KW"/>
</dbReference>
<protein>
    <submittedName>
        <fullName evidence="4">Uncharacterized protein</fullName>
    </submittedName>
</protein>
<evidence type="ECO:0000313" key="4">
    <source>
        <dbReference type="EMBL" id="KAL1503440.1"/>
    </source>
</evidence>
<feature type="region of interest" description="Disordered" evidence="2">
    <location>
        <begin position="232"/>
        <end position="256"/>
    </location>
</feature>
<accession>A0AB34IQL5</accession>
<feature type="transmembrane region" description="Helical" evidence="3">
    <location>
        <begin position="103"/>
        <end position="126"/>
    </location>
</feature>
<sequence length="333" mass="35791">MYITRACVVWSVGGVLLTDPAPAHLHALRPGLDYAMVAPPRSKPDQWGEIHCPFPVTLTYDVDTPNAAACLRDIELRTPCTGAARHRTPLFADRSGAAYSHGFLAALLSAALTFLYGAAVASLYTFHSYRSGLATALHAAGVSDALVQLICRWMCPESLHVYRRIGTREHEGSVRKASSVDVDVIQSVNAPKVSADAGFGELVSQLQGPRSAYAQREFEAVRAHALHTVAHPRATDRGPPPAVTRAPPAQPAATPQPHTPAFAPGAHAFVPRDCWPGDPCAEHNGAGWTVYIQSVTKYTAVVTFPFTLSPSGEPFEPVRVPLRVLRALEQRSA</sequence>
<feature type="compositionally biased region" description="Low complexity" evidence="2">
    <location>
        <begin position="243"/>
        <end position="256"/>
    </location>
</feature>
<gene>
    <name evidence="4" type="ORF">AB1Y20_011928</name>
</gene>
<dbReference type="Gene3D" id="1.10.443.10">
    <property type="entry name" value="Intergrase catalytic core"/>
    <property type="match status" value="1"/>
</dbReference>
<organism evidence="4 5">
    <name type="scientific">Prymnesium parvum</name>
    <name type="common">Toxic golden alga</name>
    <dbReference type="NCBI Taxonomy" id="97485"/>
    <lineage>
        <taxon>Eukaryota</taxon>
        <taxon>Haptista</taxon>
        <taxon>Haptophyta</taxon>
        <taxon>Prymnesiophyceae</taxon>
        <taxon>Prymnesiales</taxon>
        <taxon>Prymnesiaceae</taxon>
        <taxon>Prymnesium</taxon>
    </lineage>
</organism>
<dbReference type="EMBL" id="JBGBPQ010000021">
    <property type="protein sequence ID" value="KAL1503440.1"/>
    <property type="molecule type" value="Genomic_DNA"/>
</dbReference>
<dbReference type="GO" id="GO:0003677">
    <property type="term" value="F:DNA binding"/>
    <property type="evidence" value="ECO:0007669"/>
    <property type="project" value="InterPro"/>
</dbReference>
<evidence type="ECO:0000256" key="1">
    <source>
        <dbReference type="ARBA" id="ARBA00023172"/>
    </source>
</evidence>
<keyword evidence="3" id="KW-0472">Membrane</keyword>
<evidence type="ECO:0000313" key="5">
    <source>
        <dbReference type="Proteomes" id="UP001515480"/>
    </source>
</evidence>
<dbReference type="InterPro" id="IPR011010">
    <property type="entry name" value="DNA_brk_join_enz"/>
</dbReference>
<evidence type="ECO:0000256" key="3">
    <source>
        <dbReference type="SAM" id="Phobius"/>
    </source>
</evidence>
<dbReference type="AlphaFoldDB" id="A0AB34IQL5"/>
<keyword evidence="3" id="KW-1133">Transmembrane helix</keyword>